<reference evidence="1 2" key="1">
    <citation type="submission" date="2019-03" db="EMBL/GenBank/DDBJ databases">
        <title>Genomic Encyclopedia of Archaeal and Bacterial Type Strains, Phase II (KMG-II): from individual species to whole genera.</title>
        <authorList>
            <person name="Goeker M."/>
        </authorList>
    </citation>
    <scope>NUCLEOTIDE SEQUENCE [LARGE SCALE GENOMIC DNA]</scope>
    <source>
        <strain evidence="1 2">DSM 15388</strain>
    </source>
</reference>
<dbReference type="OrthoDB" id="6740080at2"/>
<evidence type="ECO:0000313" key="1">
    <source>
        <dbReference type="EMBL" id="TCS33974.1"/>
    </source>
</evidence>
<sequence>MWLWARLFFKMGVCVFSDLILEGSDGAEKWVEMKSYSGVDKTYRYLTKAYKSNIQSWDVTDDNKQGNLHKQFSLDRAAATVGHAWENGDTSKERNRVAVDGNFIWRWQEFQPRKNNGTDKLGYSLDVKNKDSKSIKNLFSEEFGAIQNMKGIVTVNFKSNGVSTAKVANSHLEYANLKTLLLNYIQQAFADVAFNEAEDFLNSTYTVTRD</sequence>
<dbReference type="RefSeq" id="WP_132704357.1">
    <property type="nucleotide sequence ID" value="NZ_SLZR01000048.1"/>
</dbReference>
<accession>A0A4R3HT26</accession>
<gene>
    <name evidence="1" type="ORF">BCF53_1483</name>
</gene>
<keyword evidence="2" id="KW-1185">Reference proteome</keyword>
<name>A0A4R3HT26_9GAMM</name>
<dbReference type="EMBL" id="SLZR01000048">
    <property type="protein sequence ID" value="TCS33974.1"/>
    <property type="molecule type" value="Genomic_DNA"/>
</dbReference>
<organism evidence="1 2">
    <name type="scientific">Reinekea marinisedimentorum</name>
    <dbReference type="NCBI Taxonomy" id="230495"/>
    <lineage>
        <taxon>Bacteria</taxon>
        <taxon>Pseudomonadati</taxon>
        <taxon>Pseudomonadota</taxon>
        <taxon>Gammaproteobacteria</taxon>
        <taxon>Oceanospirillales</taxon>
        <taxon>Saccharospirillaceae</taxon>
        <taxon>Reinekea</taxon>
    </lineage>
</organism>
<dbReference type="AlphaFoldDB" id="A0A4R3HT26"/>
<comment type="caution">
    <text evidence="1">The sequence shown here is derived from an EMBL/GenBank/DDBJ whole genome shotgun (WGS) entry which is preliminary data.</text>
</comment>
<evidence type="ECO:0000313" key="2">
    <source>
        <dbReference type="Proteomes" id="UP000295793"/>
    </source>
</evidence>
<protein>
    <submittedName>
        <fullName evidence="1">Uncharacterized protein</fullName>
    </submittedName>
</protein>
<proteinExistence type="predicted"/>
<dbReference type="Proteomes" id="UP000295793">
    <property type="component" value="Unassembled WGS sequence"/>
</dbReference>